<dbReference type="SUPFAM" id="SSF158791">
    <property type="entry name" value="MgtE N-terminal domain-like"/>
    <property type="match status" value="1"/>
</dbReference>
<dbReference type="Gene3D" id="3.10.580.10">
    <property type="entry name" value="CBS-domain"/>
    <property type="match status" value="1"/>
</dbReference>
<sequence length="443" mass="48658">MIAAVAETIETGDAERLRALAGDLHEADLGDLIQALEPDLRPGLVELLGSAFHFAALTEVDESVRLQILEGLPTQTIVDGLRELDSDDAVYILEDLEDEDRKKILDRLPLPDRAALVRALDFPEEAIGRLMQTDFVAVPPFWTVGRAIDYLTELGEDGPETFYEIFVIDPVFRLEGTVSLDKLLRSSRTAQLKTVLNDEVRSFEALEDREDVARQFQRYNLVSAPVVDPENRLVGVVTIDDIVDVIQQEADEDLKALGGVFGDEELSDTVRETARSRFPWLAINLCTAFITATIIGLFSDTIERMVALAALMPIVASMGGNAGTQTMTVTVRALTHRELGRRRIRWIISREMLVALVNGVALSIILGGVAAAWYRNPELGVVIGTALIINMVVAGLFGALIPITVHRLKFDPAVASGVFLTTATDTVGFFAFLGIAAWWFGLW</sequence>
<evidence type="ECO:0000256" key="2">
    <source>
        <dbReference type="ARBA" id="ARBA00009749"/>
    </source>
</evidence>
<dbReference type="InterPro" id="IPR006667">
    <property type="entry name" value="SLC41_membr_dom"/>
</dbReference>
<feature type="domain" description="CBS" evidence="10">
    <location>
        <begin position="196"/>
        <end position="252"/>
    </location>
</feature>
<evidence type="ECO:0000256" key="1">
    <source>
        <dbReference type="ARBA" id="ARBA00004141"/>
    </source>
</evidence>
<dbReference type="PROSITE" id="PS51371">
    <property type="entry name" value="CBS"/>
    <property type="match status" value="1"/>
</dbReference>
<keyword evidence="7 9" id="KW-0472">Membrane</keyword>
<comment type="similarity">
    <text evidence="2 9">Belongs to the SLC41A transporter family.</text>
</comment>
<comment type="function">
    <text evidence="9">Acts as a magnesium transporter.</text>
</comment>
<dbReference type="SMART" id="SM00924">
    <property type="entry name" value="MgtE_N"/>
    <property type="match status" value="1"/>
</dbReference>
<evidence type="ECO:0000259" key="10">
    <source>
        <dbReference type="PROSITE" id="PS51371"/>
    </source>
</evidence>
<evidence type="ECO:0000256" key="3">
    <source>
        <dbReference type="ARBA" id="ARBA00022448"/>
    </source>
</evidence>
<comment type="caution">
    <text evidence="11">The sequence shown here is derived from an EMBL/GenBank/DDBJ whole genome shotgun (WGS) entry which is preliminary data.</text>
</comment>
<evidence type="ECO:0000256" key="9">
    <source>
        <dbReference type="RuleBase" id="RU362011"/>
    </source>
</evidence>
<dbReference type="RefSeq" id="WP_319843283.1">
    <property type="nucleotide sequence ID" value="NZ_JAXAFJ010000002.1"/>
</dbReference>
<dbReference type="SMART" id="SM00116">
    <property type="entry name" value="CBS"/>
    <property type="match status" value="2"/>
</dbReference>
<evidence type="ECO:0000256" key="6">
    <source>
        <dbReference type="ARBA" id="ARBA00022989"/>
    </source>
</evidence>
<comment type="subcellular location">
    <subcellularLocation>
        <location evidence="9">Cell membrane</location>
        <topology evidence="9">Multi-pass membrane protein</topology>
    </subcellularLocation>
    <subcellularLocation>
        <location evidence="1">Membrane</location>
        <topology evidence="1">Multi-pass membrane protein</topology>
    </subcellularLocation>
</comment>
<gene>
    <name evidence="11" type="primary">mgtE</name>
    <name evidence="11" type="ORF">SCD90_03660</name>
</gene>
<dbReference type="InterPro" id="IPR046342">
    <property type="entry name" value="CBS_dom_sf"/>
</dbReference>
<dbReference type="Pfam" id="PF00571">
    <property type="entry name" value="CBS"/>
    <property type="match status" value="1"/>
</dbReference>
<keyword evidence="12" id="KW-1185">Reference proteome</keyword>
<dbReference type="InterPro" id="IPR036739">
    <property type="entry name" value="SLC41_membr_dom_sf"/>
</dbReference>
<dbReference type="SUPFAM" id="SSF161093">
    <property type="entry name" value="MgtE membrane domain-like"/>
    <property type="match status" value="1"/>
</dbReference>
<evidence type="ECO:0000256" key="4">
    <source>
        <dbReference type="ARBA" id="ARBA00022692"/>
    </source>
</evidence>
<evidence type="ECO:0000256" key="7">
    <source>
        <dbReference type="ARBA" id="ARBA00023136"/>
    </source>
</evidence>
<dbReference type="InterPro" id="IPR006668">
    <property type="entry name" value="Mg_transptr_MgtE_intracell_dom"/>
</dbReference>
<organism evidence="11 12">
    <name type="scientific">Terrihabitans rhizophilus</name>
    <dbReference type="NCBI Taxonomy" id="3092662"/>
    <lineage>
        <taxon>Bacteria</taxon>
        <taxon>Pseudomonadati</taxon>
        <taxon>Pseudomonadota</taxon>
        <taxon>Alphaproteobacteria</taxon>
        <taxon>Hyphomicrobiales</taxon>
        <taxon>Terrihabitans</taxon>
    </lineage>
</organism>
<keyword evidence="6 9" id="KW-1133">Transmembrane helix</keyword>
<dbReference type="Proteomes" id="UP001274321">
    <property type="component" value="Unassembled WGS sequence"/>
</dbReference>
<dbReference type="InterPro" id="IPR038076">
    <property type="entry name" value="MgtE_N_sf"/>
</dbReference>
<comment type="subunit">
    <text evidence="9">Homodimer.</text>
</comment>
<keyword evidence="9" id="KW-0479">Metal-binding</keyword>
<keyword evidence="8" id="KW-0129">CBS domain</keyword>
<dbReference type="Pfam" id="PF03448">
    <property type="entry name" value="MgtE_N"/>
    <property type="match status" value="1"/>
</dbReference>
<feature type="transmembrane region" description="Helical" evidence="9">
    <location>
        <begin position="380"/>
        <end position="401"/>
    </location>
</feature>
<dbReference type="EMBL" id="JAXAFJ010000002">
    <property type="protein sequence ID" value="MDX6805153.1"/>
    <property type="molecule type" value="Genomic_DNA"/>
</dbReference>
<feature type="transmembrane region" description="Helical" evidence="9">
    <location>
        <begin position="352"/>
        <end position="374"/>
    </location>
</feature>
<accession>A0ABU4RLQ7</accession>
<keyword evidence="3 9" id="KW-0813">Transport</keyword>
<dbReference type="SUPFAM" id="SSF54631">
    <property type="entry name" value="CBS-domain pair"/>
    <property type="match status" value="1"/>
</dbReference>
<feature type="transmembrane region" description="Helical" evidence="9">
    <location>
        <begin position="413"/>
        <end position="440"/>
    </location>
</feature>
<evidence type="ECO:0000256" key="8">
    <source>
        <dbReference type="PROSITE-ProRule" id="PRU00703"/>
    </source>
</evidence>
<dbReference type="InterPro" id="IPR006669">
    <property type="entry name" value="MgtE_transporter"/>
</dbReference>
<dbReference type="PANTHER" id="PTHR43773:SF1">
    <property type="entry name" value="MAGNESIUM TRANSPORTER MGTE"/>
    <property type="match status" value="1"/>
</dbReference>
<feature type="transmembrane region" description="Helical" evidence="9">
    <location>
        <begin position="305"/>
        <end position="331"/>
    </location>
</feature>
<feature type="transmembrane region" description="Helical" evidence="9">
    <location>
        <begin position="278"/>
        <end position="299"/>
    </location>
</feature>
<reference evidence="11 12" key="1">
    <citation type="submission" date="2023-11" db="EMBL/GenBank/DDBJ databases">
        <authorList>
            <person name="Bao R."/>
        </authorList>
    </citation>
    <scope>NUCLEOTIDE SEQUENCE [LARGE SCALE GENOMIC DNA]</scope>
    <source>
        <strain evidence="11 12">PJ23</strain>
    </source>
</reference>
<proteinExistence type="inferred from homology"/>
<keyword evidence="9" id="KW-1003">Cell membrane</keyword>
<dbReference type="Gene3D" id="1.10.357.20">
    <property type="entry name" value="SLC41 divalent cation transporters, integral membrane domain"/>
    <property type="match status" value="1"/>
</dbReference>
<dbReference type="CDD" id="cd04606">
    <property type="entry name" value="CBS_pair_Mg_transporter"/>
    <property type="match status" value="1"/>
</dbReference>
<dbReference type="InterPro" id="IPR000644">
    <property type="entry name" value="CBS_dom"/>
</dbReference>
<dbReference type="NCBIfam" id="TIGR00400">
    <property type="entry name" value="mgtE"/>
    <property type="match status" value="1"/>
</dbReference>
<evidence type="ECO:0000313" key="11">
    <source>
        <dbReference type="EMBL" id="MDX6805153.1"/>
    </source>
</evidence>
<dbReference type="Pfam" id="PF01769">
    <property type="entry name" value="MgtE"/>
    <property type="match status" value="1"/>
</dbReference>
<dbReference type="PANTHER" id="PTHR43773">
    <property type="entry name" value="MAGNESIUM TRANSPORTER MGTE"/>
    <property type="match status" value="1"/>
</dbReference>
<keyword evidence="5 9" id="KW-0460">Magnesium</keyword>
<keyword evidence="4 9" id="KW-0812">Transmembrane</keyword>
<name>A0ABU4RLQ7_9HYPH</name>
<evidence type="ECO:0000313" key="12">
    <source>
        <dbReference type="Proteomes" id="UP001274321"/>
    </source>
</evidence>
<dbReference type="Gene3D" id="1.25.60.10">
    <property type="entry name" value="MgtE N-terminal domain-like"/>
    <property type="match status" value="1"/>
</dbReference>
<protein>
    <recommendedName>
        <fullName evidence="9">Magnesium transporter MgtE</fullName>
    </recommendedName>
</protein>
<evidence type="ECO:0000256" key="5">
    <source>
        <dbReference type="ARBA" id="ARBA00022842"/>
    </source>
</evidence>